<dbReference type="Proteomes" id="UP000593766">
    <property type="component" value="Chromosome"/>
</dbReference>
<sequence>MVTCRQGCDEWCEEEVGNIVFRKDPELRIEKTPYPGVLLVYSRVLTPDRAYRAVVFREYGFVENIIPVQCTGLIEDFDRFLQCVDGLLQGLRMVKLKLRVRGVRGYSEALWSRLKNFLKERGVEHSPESPTCLFIETVGLNLYGGLGYCEPVFKYRVEYR</sequence>
<evidence type="ECO:0000313" key="2">
    <source>
        <dbReference type="Proteomes" id="UP000593766"/>
    </source>
</evidence>
<gene>
    <name evidence="1" type="ORF">IMZ38_06895</name>
</gene>
<evidence type="ECO:0000313" key="1">
    <source>
        <dbReference type="EMBL" id="QOR94329.1"/>
    </source>
</evidence>
<keyword evidence="2" id="KW-1185">Reference proteome</keyword>
<dbReference type="EMBL" id="CP063144">
    <property type="protein sequence ID" value="QOR94329.1"/>
    <property type="molecule type" value="Genomic_DNA"/>
</dbReference>
<proteinExistence type="predicted"/>
<organism evidence="1 2">
    <name type="scientific">Thermosphaera chiliense</name>
    <dbReference type="NCBI Taxonomy" id="3402707"/>
    <lineage>
        <taxon>Archaea</taxon>
        <taxon>Thermoproteota</taxon>
        <taxon>Thermoprotei</taxon>
        <taxon>Desulfurococcales</taxon>
        <taxon>Desulfurococcaceae</taxon>
        <taxon>Thermosphaera</taxon>
    </lineage>
</organism>
<dbReference type="RefSeq" id="WP_193436129.1">
    <property type="nucleotide sequence ID" value="NZ_CP063144.1"/>
</dbReference>
<dbReference type="GeneID" id="59455131"/>
<name>A0A7M1UQS1_9CREN</name>
<dbReference type="OrthoDB" id="18582at2157"/>
<dbReference type="AlphaFoldDB" id="A0A7M1UQS1"/>
<dbReference type="KEGG" id="tcs:IMZ38_06895"/>
<protein>
    <submittedName>
        <fullName evidence="1">RNA-binding protein</fullName>
    </submittedName>
</protein>
<accession>A0A7M1UQS1</accession>
<reference evidence="1 2" key="1">
    <citation type="submission" date="2020-10" db="EMBL/GenBank/DDBJ databases">
        <title>Complete genome sequence of Thermosphaera aggregans strain 3507.</title>
        <authorList>
            <person name="Zayulina K.S."/>
            <person name="Elcheninov A.G."/>
            <person name="Toshchakov S.V."/>
            <person name="Kublanov I.V."/>
            <person name="Kochetkova T.V."/>
        </authorList>
    </citation>
    <scope>NUCLEOTIDE SEQUENCE [LARGE SCALE GENOMIC DNA]</scope>
    <source>
        <strain evidence="1 2">3507</strain>
    </source>
</reference>